<proteinExistence type="predicted"/>
<protein>
    <submittedName>
        <fullName evidence="2">Uncharacterized protein</fullName>
    </submittedName>
</protein>
<keyword evidence="1" id="KW-1133">Transmembrane helix</keyword>
<dbReference type="EMBL" id="FWXV01000004">
    <property type="protein sequence ID" value="SMD15182.1"/>
    <property type="molecule type" value="Genomic_DNA"/>
</dbReference>
<feature type="transmembrane region" description="Helical" evidence="1">
    <location>
        <begin position="118"/>
        <end position="140"/>
    </location>
</feature>
<evidence type="ECO:0000256" key="1">
    <source>
        <dbReference type="SAM" id="Phobius"/>
    </source>
</evidence>
<organism evidence="2 3">
    <name type="scientific">Kibdelosporangium aridum</name>
    <dbReference type="NCBI Taxonomy" id="2030"/>
    <lineage>
        <taxon>Bacteria</taxon>
        <taxon>Bacillati</taxon>
        <taxon>Actinomycetota</taxon>
        <taxon>Actinomycetes</taxon>
        <taxon>Pseudonocardiales</taxon>
        <taxon>Pseudonocardiaceae</taxon>
        <taxon>Kibdelosporangium</taxon>
    </lineage>
</organism>
<evidence type="ECO:0000313" key="2">
    <source>
        <dbReference type="EMBL" id="SMD15182.1"/>
    </source>
</evidence>
<feature type="transmembrane region" description="Helical" evidence="1">
    <location>
        <begin position="86"/>
        <end position="106"/>
    </location>
</feature>
<name>A0A1W2F025_KIBAR</name>
<dbReference type="OrthoDB" id="3689655at2"/>
<gene>
    <name evidence="2" type="ORF">SAMN05661093_05220</name>
</gene>
<sequence>MNLPETKLTAGLPAWTLRGAVLCAVVLISILLAGQGADVFPLGVIALIGVLSVTAPGTPAPAVLIAATAVTAVMLTGGALEIGVLALIPLVHLVHIGCAFAAVIPSTARIHLAALRPAAIRFAIVQVIVFGLAGVAALVPKTVTPAALEVAALAGAALLAVLATRLIMKRPQ</sequence>
<dbReference type="AlphaFoldDB" id="A0A1W2F025"/>
<feature type="transmembrane region" description="Helical" evidence="1">
    <location>
        <begin position="146"/>
        <end position="168"/>
    </location>
</feature>
<keyword evidence="1" id="KW-0472">Membrane</keyword>
<dbReference type="RefSeq" id="WP_084429606.1">
    <property type="nucleotide sequence ID" value="NZ_FWXV01000004.1"/>
</dbReference>
<dbReference type="Proteomes" id="UP000192674">
    <property type="component" value="Unassembled WGS sequence"/>
</dbReference>
<feature type="transmembrane region" description="Helical" evidence="1">
    <location>
        <begin position="12"/>
        <end position="33"/>
    </location>
</feature>
<evidence type="ECO:0000313" key="3">
    <source>
        <dbReference type="Proteomes" id="UP000192674"/>
    </source>
</evidence>
<accession>A0A1W2F025</accession>
<keyword evidence="3" id="KW-1185">Reference proteome</keyword>
<reference evidence="2 3" key="1">
    <citation type="submission" date="2017-04" db="EMBL/GenBank/DDBJ databases">
        <authorList>
            <person name="Afonso C.L."/>
            <person name="Miller P.J."/>
            <person name="Scott M.A."/>
            <person name="Spackman E."/>
            <person name="Goraichik I."/>
            <person name="Dimitrov K.M."/>
            <person name="Suarez D.L."/>
            <person name="Swayne D.E."/>
        </authorList>
    </citation>
    <scope>NUCLEOTIDE SEQUENCE [LARGE SCALE GENOMIC DNA]</scope>
    <source>
        <strain evidence="2 3">DSM 43828</strain>
    </source>
</reference>
<keyword evidence="1" id="KW-0812">Transmembrane</keyword>